<feature type="transmembrane region" description="Helical" evidence="6">
    <location>
        <begin position="222"/>
        <end position="243"/>
    </location>
</feature>
<dbReference type="InterPro" id="IPR017039">
    <property type="entry name" value="Virul_fac_BrkB"/>
</dbReference>
<comment type="subcellular location">
    <subcellularLocation>
        <location evidence="1">Cell membrane</location>
        <topology evidence="1">Multi-pass membrane protein</topology>
    </subcellularLocation>
</comment>
<dbReference type="PANTHER" id="PTHR30213">
    <property type="entry name" value="INNER MEMBRANE PROTEIN YHJD"/>
    <property type="match status" value="1"/>
</dbReference>
<evidence type="ECO:0000256" key="1">
    <source>
        <dbReference type="ARBA" id="ARBA00004651"/>
    </source>
</evidence>
<gene>
    <name evidence="7" type="ordered locus">Namu_0518</name>
</gene>
<evidence type="ECO:0000313" key="8">
    <source>
        <dbReference type="Proteomes" id="UP000002218"/>
    </source>
</evidence>
<dbReference type="GO" id="GO:0005886">
    <property type="term" value="C:plasma membrane"/>
    <property type="evidence" value="ECO:0007669"/>
    <property type="project" value="UniProtKB-SubCell"/>
</dbReference>
<evidence type="ECO:0000256" key="5">
    <source>
        <dbReference type="ARBA" id="ARBA00023136"/>
    </source>
</evidence>
<dbReference type="Proteomes" id="UP000002218">
    <property type="component" value="Chromosome"/>
</dbReference>
<name>C8X767_NAKMY</name>
<reference evidence="7 8" key="2">
    <citation type="journal article" date="2010" name="Stand. Genomic Sci.">
        <title>Complete genome sequence of Nakamurella multipartita type strain (Y-104).</title>
        <authorList>
            <person name="Tice H."/>
            <person name="Mayilraj S."/>
            <person name="Sims D."/>
            <person name="Lapidus A."/>
            <person name="Nolan M."/>
            <person name="Lucas S."/>
            <person name="Glavina Del Rio T."/>
            <person name="Copeland A."/>
            <person name="Cheng J.F."/>
            <person name="Meincke L."/>
            <person name="Bruce D."/>
            <person name="Goodwin L."/>
            <person name="Pitluck S."/>
            <person name="Ivanova N."/>
            <person name="Mavromatis K."/>
            <person name="Ovchinnikova G."/>
            <person name="Pati A."/>
            <person name="Chen A."/>
            <person name="Palaniappan K."/>
            <person name="Land M."/>
            <person name="Hauser L."/>
            <person name="Chang Y.J."/>
            <person name="Jeffries C.D."/>
            <person name="Detter J.C."/>
            <person name="Brettin T."/>
            <person name="Rohde M."/>
            <person name="Goker M."/>
            <person name="Bristow J."/>
            <person name="Eisen J.A."/>
            <person name="Markowitz V."/>
            <person name="Hugenholtz P."/>
            <person name="Kyrpides N.C."/>
            <person name="Klenk H.P."/>
            <person name="Chen F."/>
        </authorList>
    </citation>
    <scope>NUCLEOTIDE SEQUENCE [LARGE SCALE GENOMIC DNA]</scope>
    <source>
        <strain evidence="8">ATCC 700099 / DSM 44233 / CIP 104796 / JCM 9543 / NBRC 105858 / Y-104</strain>
    </source>
</reference>
<evidence type="ECO:0000313" key="7">
    <source>
        <dbReference type="EMBL" id="ACV76936.1"/>
    </source>
</evidence>
<evidence type="ECO:0000256" key="2">
    <source>
        <dbReference type="ARBA" id="ARBA00022475"/>
    </source>
</evidence>
<dbReference type="KEGG" id="nml:Namu_0518"/>
<feature type="transmembrane region" description="Helical" evidence="6">
    <location>
        <begin position="263"/>
        <end position="287"/>
    </location>
</feature>
<feature type="transmembrane region" description="Helical" evidence="6">
    <location>
        <begin position="108"/>
        <end position="133"/>
    </location>
</feature>
<feature type="transmembrane region" description="Helical" evidence="6">
    <location>
        <begin position="145"/>
        <end position="167"/>
    </location>
</feature>
<dbReference type="eggNOG" id="COG1295">
    <property type="taxonomic scope" value="Bacteria"/>
</dbReference>
<dbReference type="InParanoid" id="C8X767"/>
<dbReference type="FunCoup" id="C8X767">
    <property type="interactions" value="2"/>
</dbReference>
<dbReference type="Pfam" id="PF03631">
    <property type="entry name" value="Virul_fac_BrkB"/>
    <property type="match status" value="1"/>
</dbReference>
<keyword evidence="3 6" id="KW-0812">Transmembrane</keyword>
<dbReference type="EMBL" id="CP001737">
    <property type="protein sequence ID" value="ACV76936.1"/>
    <property type="molecule type" value="Genomic_DNA"/>
</dbReference>
<protein>
    <submittedName>
        <fullName evidence="7">Ribonuclease BN</fullName>
    </submittedName>
</protein>
<sequence length="298" mass="32817">MPTADGPVRRRWRKVARRTLAKAWGDSLFGMSAQAAFWSALSTAPLLLALLGLSGYVARAIGPNTTGEIREQVNVFLHTIFNQEVADNLIGNTVDVILNSSQTDVVSVGLIISLWAGSSAMTAFVESIAIAYGQHEFRHPVLERFFALGLYVGALAAGIVMVPLLAIGPDYLPRLFPPDWRSAVSEIIGWLYYPGLAIGLILLLTTLYKVAPKDKHRWMRGLPGAFLAAAVFLTASTGLRLYLSYVYEHGLTYGALATPITFLLFYYFISMAIIIGAQFNNALLEYYPPRTSRRQRRG</sequence>
<evidence type="ECO:0000256" key="6">
    <source>
        <dbReference type="SAM" id="Phobius"/>
    </source>
</evidence>
<feature type="transmembrane region" description="Helical" evidence="6">
    <location>
        <begin position="187"/>
        <end position="210"/>
    </location>
</feature>
<dbReference type="AlphaFoldDB" id="C8X767"/>
<dbReference type="HOGENOM" id="CLU_045539_2_3_11"/>
<keyword evidence="8" id="KW-1185">Reference proteome</keyword>
<dbReference type="PANTHER" id="PTHR30213:SF0">
    <property type="entry name" value="UPF0761 MEMBRANE PROTEIN YIHY"/>
    <property type="match status" value="1"/>
</dbReference>
<evidence type="ECO:0000256" key="4">
    <source>
        <dbReference type="ARBA" id="ARBA00022989"/>
    </source>
</evidence>
<keyword evidence="2" id="KW-1003">Cell membrane</keyword>
<keyword evidence="5 6" id="KW-0472">Membrane</keyword>
<accession>C8X767</accession>
<evidence type="ECO:0000256" key="3">
    <source>
        <dbReference type="ARBA" id="ARBA00022692"/>
    </source>
</evidence>
<organism evidence="7 8">
    <name type="scientific">Nakamurella multipartita (strain ATCC 700099 / DSM 44233 / CIP 104796 / JCM 9543 / NBRC 105858 / Y-104)</name>
    <name type="common">Microsphaera multipartita</name>
    <dbReference type="NCBI Taxonomy" id="479431"/>
    <lineage>
        <taxon>Bacteria</taxon>
        <taxon>Bacillati</taxon>
        <taxon>Actinomycetota</taxon>
        <taxon>Actinomycetes</taxon>
        <taxon>Nakamurellales</taxon>
        <taxon>Nakamurellaceae</taxon>
        <taxon>Nakamurella</taxon>
    </lineage>
</organism>
<dbReference type="PIRSF" id="PIRSF035875">
    <property type="entry name" value="RNase_BN"/>
    <property type="match status" value="1"/>
</dbReference>
<keyword evidence="4 6" id="KW-1133">Transmembrane helix</keyword>
<reference evidence="8" key="1">
    <citation type="submission" date="2009-09" db="EMBL/GenBank/DDBJ databases">
        <title>The complete genome of Nakamurella multipartita DSM 44233.</title>
        <authorList>
            <consortium name="US DOE Joint Genome Institute (JGI-PGF)"/>
            <person name="Lucas S."/>
            <person name="Copeland A."/>
            <person name="Lapidus A."/>
            <person name="Glavina del Rio T."/>
            <person name="Dalin E."/>
            <person name="Tice H."/>
            <person name="Bruce D."/>
            <person name="Goodwin L."/>
            <person name="Pitluck S."/>
            <person name="Kyrpides N."/>
            <person name="Mavromatis K."/>
            <person name="Ivanova N."/>
            <person name="Ovchinnikova G."/>
            <person name="Sims D."/>
            <person name="Meincke L."/>
            <person name="Brettin T."/>
            <person name="Detter J.C."/>
            <person name="Han C."/>
            <person name="Larimer F."/>
            <person name="Land M."/>
            <person name="Hauser L."/>
            <person name="Markowitz V."/>
            <person name="Cheng J.-F."/>
            <person name="Hugenholtz P."/>
            <person name="Woyke T."/>
            <person name="Wu D."/>
            <person name="Klenk H.-P."/>
            <person name="Eisen J.A."/>
        </authorList>
    </citation>
    <scope>NUCLEOTIDE SEQUENCE [LARGE SCALE GENOMIC DNA]</scope>
    <source>
        <strain evidence="8">ATCC 700099 / DSM 44233 / CIP 104796 / JCM 9543 / NBRC 105858 / Y-104</strain>
    </source>
</reference>
<proteinExistence type="predicted"/>